<dbReference type="InterPro" id="IPR009784">
    <property type="entry name" value="DUF1349"/>
</dbReference>
<gene>
    <name evidence="2" type="ORF">SISSUDRAFT_1053175</name>
</gene>
<accession>A0A165ZDP6</accession>
<dbReference type="Gene3D" id="2.60.120.200">
    <property type="match status" value="1"/>
</dbReference>
<organism evidence="2 3">
    <name type="scientific">Sistotremastrum suecicum HHB10207 ss-3</name>
    <dbReference type="NCBI Taxonomy" id="1314776"/>
    <lineage>
        <taxon>Eukaryota</taxon>
        <taxon>Fungi</taxon>
        <taxon>Dikarya</taxon>
        <taxon>Basidiomycota</taxon>
        <taxon>Agaricomycotina</taxon>
        <taxon>Agaricomycetes</taxon>
        <taxon>Sistotremastrales</taxon>
        <taxon>Sistotremastraceae</taxon>
        <taxon>Sistotremastrum</taxon>
    </lineage>
</organism>
<sequence length="198" mass="21825">MPSLSQLLGTSPTGISLSAPPNTDLWRKPPAHDAHNIVTALETIPFDMFQSARVTVTASWTRLYDQGGLVLYLPASNAEDKEYWVKTGIEFHDEIPNLSTVAAREAADWSLLPLTDGTATIEIAREPIDAKKGTGSSLWVYMIQDGKKVGVREITWVFDKPRSSELRIGVYAARPTVAEGDEEELKVFFTNFTLVGKS</sequence>
<dbReference type="PANTHER" id="PTHR35332">
    <property type="entry name" value="REGULATION OF ENOLASE PROTEIN 1"/>
    <property type="match status" value="1"/>
</dbReference>
<keyword evidence="3" id="KW-1185">Reference proteome</keyword>
<dbReference type="OrthoDB" id="42525at2759"/>
<dbReference type="Pfam" id="PF07081">
    <property type="entry name" value="DUF1349"/>
    <property type="match status" value="1"/>
</dbReference>
<evidence type="ECO:0008006" key="4">
    <source>
        <dbReference type="Google" id="ProtNLM"/>
    </source>
</evidence>
<feature type="region of interest" description="Disordered" evidence="1">
    <location>
        <begin position="1"/>
        <end position="21"/>
    </location>
</feature>
<proteinExistence type="predicted"/>
<reference evidence="2 3" key="1">
    <citation type="journal article" date="2016" name="Mol. Biol. Evol.">
        <title>Comparative Genomics of Early-Diverging Mushroom-Forming Fungi Provides Insights into the Origins of Lignocellulose Decay Capabilities.</title>
        <authorList>
            <person name="Nagy L.G."/>
            <person name="Riley R."/>
            <person name="Tritt A."/>
            <person name="Adam C."/>
            <person name="Daum C."/>
            <person name="Floudas D."/>
            <person name="Sun H."/>
            <person name="Yadav J.S."/>
            <person name="Pangilinan J."/>
            <person name="Larsson K.H."/>
            <person name="Matsuura K."/>
            <person name="Barry K."/>
            <person name="Labutti K."/>
            <person name="Kuo R."/>
            <person name="Ohm R.A."/>
            <person name="Bhattacharya S.S."/>
            <person name="Shirouzu T."/>
            <person name="Yoshinaga Y."/>
            <person name="Martin F.M."/>
            <person name="Grigoriev I.V."/>
            <person name="Hibbett D.S."/>
        </authorList>
    </citation>
    <scope>NUCLEOTIDE SEQUENCE [LARGE SCALE GENOMIC DNA]</scope>
    <source>
        <strain evidence="2 3">HHB10207 ss-3</strain>
    </source>
</reference>
<dbReference type="Proteomes" id="UP000076798">
    <property type="component" value="Unassembled WGS sequence"/>
</dbReference>
<evidence type="ECO:0000256" key="1">
    <source>
        <dbReference type="SAM" id="MobiDB-lite"/>
    </source>
</evidence>
<evidence type="ECO:0000313" key="2">
    <source>
        <dbReference type="EMBL" id="KZT34204.1"/>
    </source>
</evidence>
<evidence type="ECO:0000313" key="3">
    <source>
        <dbReference type="Proteomes" id="UP000076798"/>
    </source>
</evidence>
<name>A0A165ZDP6_9AGAM</name>
<protein>
    <recommendedName>
        <fullName evidence="4">DUF1349-domain-containing protein</fullName>
    </recommendedName>
</protein>
<dbReference type="AlphaFoldDB" id="A0A165ZDP6"/>
<dbReference type="PANTHER" id="PTHR35332:SF2">
    <property type="entry name" value="REGULATION OF ENOLASE PROTEIN 1"/>
    <property type="match status" value="1"/>
</dbReference>
<dbReference type="EMBL" id="KV428194">
    <property type="protein sequence ID" value="KZT34204.1"/>
    <property type="molecule type" value="Genomic_DNA"/>
</dbReference>
<dbReference type="STRING" id="1314776.A0A165ZDP6"/>